<organism evidence="5 6">
    <name type="scientific">Nelumbo nucifera</name>
    <name type="common">Sacred lotus</name>
    <dbReference type="NCBI Taxonomy" id="4432"/>
    <lineage>
        <taxon>Eukaryota</taxon>
        <taxon>Viridiplantae</taxon>
        <taxon>Streptophyta</taxon>
        <taxon>Embryophyta</taxon>
        <taxon>Tracheophyta</taxon>
        <taxon>Spermatophyta</taxon>
        <taxon>Magnoliopsida</taxon>
        <taxon>Proteales</taxon>
        <taxon>Nelumbonaceae</taxon>
        <taxon>Nelumbo</taxon>
    </lineage>
</organism>
<dbReference type="KEGG" id="nnu:104610504"/>
<dbReference type="SMART" id="SM00591">
    <property type="entry name" value="RWD"/>
    <property type="match status" value="1"/>
</dbReference>
<feature type="region of interest" description="Disordered" evidence="2">
    <location>
        <begin position="279"/>
        <end position="353"/>
    </location>
</feature>
<dbReference type="InterPro" id="IPR001841">
    <property type="entry name" value="Znf_RING"/>
</dbReference>
<feature type="domain" description="RING-type" evidence="3">
    <location>
        <begin position="121"/>
        <end position="204"/>
    </location>
</feature>
<dbReference type="Pfam" id="PF05773">
    <property type="entry name" value="RWD"/>
    <property type="match status" value="1"/>
</dbReference>
<dbReference type="PANTHER" id="PTHR13198:SF4">
    <property type="entry name" value="E3 UBIQUITIN-PROTEIN LIGASE RNF25"/>
    <property type="match status" value="1"/>
</dbReference>
<sequence>MAEEEVLFEVEAVRAVYDDDCLVIQNLPPHLHIHTRPRTADDSSQQFVEAILGIRAGPQYPKELPYIDIIESKGLDGKRQAHLLTRIQEKAHALSSCPMLVALCEEAVETLSNMNHPDGDCPLCLYPLVPDDSYDDFLPFMKLMSCFHCFHSECIIRWWKWLEGQNETNAGNSSDASVLPSRDLRRQQDVQVMKENLGNCPVCRKVFHAKDIEHVLNLVGTHSSQLVFEESEANDDELLKSDAENIRRQKFEAILKLQQENSGLIEPKRNEVLLPGMFLPESVRPPTTSTEAAVDPQPTDPTCTSKPETISSDSSNKPSTSEHKNFAMRKKSRARNPKKQIKEWVKKEHVTGE</sequence>
<evidence type="ECO:0000259" key="4">
    <source>
        <dbReference type="PROSITE" id="PS50908"/>
    </source>
</evidence>
<dbReference type="InterPro" id="IPR006575">
    <property type="entry name" value="RWD_dom"/>
</dbReference>
<dbReference type="SUPFAM" id="SSF54495">
    <property type="entry name" value="UBC-like"/>
    <property type="match status" value="1"/>
</dbReference>
<dbReference type="GO" id="GO:0008270">
    <property type="term" value="F:zinc ion binding"/>
    <property type="evidence" value="ECO:0007669"/>
    <property type="project" value="UniProtKB-KW"/>
</dbReference>
<dbReference type="GeneID" id="104610504"/>
<dbReference type="SMART" id="SM00184">
    <property type="entry name" value="RING"/>
    <property type="match status" value="1"/>
</dbReference>
<dbReference type="eggNOG" id="KOG4445">
    <property type="taxonomic scope" value="Eukaryota"/>
</dbReference>
<keyword evidence="5" id="KW-1185">Reference proteome</keyword>
<feature type="domain" description="RWD" evidence="4">
    <location>
        <begin position="8"/>
        <end position="114"/>
    </location>
</feature>
<dbReference type="FunCoup" id="A0A1U8BFA5">
    <property type="interactions" value="2562"/>
</dbReference>
<evidence type="ECO:0000313" key="6">
    <source>
        <dbReference type="RefSeq" id="XP_010275456.1"/>
    </source>
</evidence>
<dbReference type="InParanoid" id="A0A1U8BFA5"/>
<keyword evidence="1" id="KW-0863">Zinc-finger</keyword>
<dbReference type="InterPro" id="IPR016135">
    <property type="entry name" value="UBQ-conjugating_enzyme/RWD"/>
</dbReference>
<dbReference type="PROSITE" id="PS50908">
    <property type="entry name" value="RWD"/>
    <property type="match status" value="1"/>
</dbReference>
<dbReference type="GO" id="GO:0051246">
    <property type="term" value="P:regulation of protein metabolic process"/>
    <property type="evidence" value="ECO:0007669"/>
    <property type="project" value="UniProtKB-ARBA"/>
</dbReference>
<dbReference type="InterPro" id="IPR013083">
    <property type="entry name" value="Znf_RING/FYVE/PHD"/>
</dbReference>
<proteinExistence type="predicted"/>
<evidence type="ECO:0000313" key="5">
    <source>
        <dbReference type="Proteomes" id="UP000189703"/>
    </source>
</evidence>
<dbReference type="OrthoDB" id="432311at2759"/>
<dbReference type="OMA" id="YQHHNRR"/>
<dbReference type="GO" id="GO:0072344">
    <property type="term" value="P:rescue of stalled ribosome"/>
    <property type="evidence" value="ECO:0000318"/>
    <property type="project" value="GO_Central"/>
</dbReference>
<dbReference type="InterPro" id="IPR039133">
    <property type="entry name" value="RNF25"/>
</dbReference>
<keyword evidence="1" id="KW-0479">Metal-binding</keyword>
<gene>
    <name evidence="6" type="primary">LOC104610504</name>
</gene>
<dbReference type="GO" id="GO:0005634">
    <property type="term" value="C:nucleus"/>
    <property type="evidence" value="ECO:0000318"/>
    <property type="project" value="GO_Central"/>
</dbReference>
<name>A0A1U8BFA5_NELNU</name>
<feature type="compositionally biased region" description="Polar residues" evidence="2">
    <location>
        <begin position="300"/>
        <end position="319"/>
    </location>
</feature>
<dbReference type="GO" id="GO:0009893">
    <property type="term" value="P:positive regulation of metabolic process"/>
    <property type="evidence" value="ECO:0007669"/>
    <property type="project" value="UniProtKB-ARBA"/>
</dbReference>
<accession>A0A1U8BFA5</accession>
<dbReference type="RefSeq" id="XP_010275456.1">
    <property type="nucleotide sequence ID" value="XM_010277154.1"/>
</dbReference>
<reference evidence="6" key="1">
    <citation type="submission" date="2025-08" db="UniProtKB">
        <authorList>
            <consortium name="RefSeq"/>
        </authorList>
    </citation>
    <scope>IDENTIFICATION</scope>
</reference>
<dbReference type="GO" id="GO:0010468">
    <property type="term" value="P:regulation of gene expression"/>
    <property type="evidence" value="ECO:0007669"/>
    <property type="project" value="UniProtKB-ARBA"/>
</dbReference>
<dbReference type="Gene3D" id="3.10.110.10">
    <property type="entry name" value="Ubiquitin Conjugating Enzyme"/>
    <property type="match status" value="1"/>
</dbReference>
<dbReference type="GO" id="GO:0061630">
    <property type="term" value="F:ubiquitin protein ligase activity"/>
    <property type="evidence" value="ECO:0000318"/>
    <property type="project" value="GO_Central"/>
</dbReference>
<protein>
    <submittedName>
        <fullName evidence="6">E3 ubiquitin-protein ligase RNF25 isoform X1</fullName>
    </submittedName>
</protein>
<dbReference type="GO" id="GO:0006511">
    <property type="term" value="P:ubiquitin-dependent protein catabolic process"/>
    <property type="evidence" value="ECO:0000318"/>
    <property type="project" value="GO_Central"/>
</dbReference>
<evidence type="ECO:0000256" key="1">
    <source>
        <dbReference type="PROSITE-ProRule" id="PRU00175"/>
    </source>
</evidence>
<evidence type="ECO:0000259" key="3">
    <source>
        <dbReference type="PROSITE" id="PS50089"/>
    </source>
</evidence>
<dbReference type="GO" id="GO:0033554">
    <property type="term" value="P:cellular response to stress"/>
    <property type="evidence" value="ECO:0007669"/>
    <property type="project" value="UniProtKB-ARBA"/>
</dbReference>
<dbReference type="PROSITE" id="PS50089">
    <property type="entry name" value="ZF_RING_2"/>
    <property type="match status" value="1"/>
</dbReference>
<keyword evidence="1" id="KW-0862">Zinc</keyword>
<dbReference type="SUPFAM" id="SSF57850">
    <property type="entry name" value="RING/U-box"/>
    <property type="match status" value="1"/>
</dbReference>
<evidence type="ECO:0000256" key="2">
    <source>
        <dbReference type="SAM" id="MobiDB-lite"/>
    </source>
</evidence>
<dbReference type="Gene3D" id="3.30.40.10">
    <property type="entry name" value="Zinc/RING finger domain, C3HC4 (zinc finger)"/>
    <property type="match status" value="1"/>
</dbReference>
<dbReference type="Proteomes" id="UP000189703">
    <property type="component" value="Unplaced"/>
</dbReference>
<dbReference type="AlphaFoldDB" id="A0A1U8BFA5"/>
<dbReference type="FunFam" id="3.30.40.10:FF:000914">
    <property type="entry name" value="RWD domain-containing protein"/>
    <property type="match status" value="1"/>
</dbReference>
<feature type="compositionally biased region" description="Basic and acidic residues" evidence="2">
    <location>
        <begin position="340"/>
        <end position="353"/>
    </location>
</feature>
<dbReference type="FunFam" id="3.10.110.10:FF:000050">
    <property type="entry name" value="eIF-2-alpha kinase GCN2"/>
    <property type="match status" value="1"/>
</dbReference>
<feature type="compositionally biased region" description="Basic residues" evidence="2">
    <location>
        <begin position="326"/>
        <end position="339"/>
    </location>
</feature>
<dbReference type="CDD" id="cd23818">
    <property type="entry name" value="RWD_RNF25"/>
    <property type="match status" value="1"/>
</dbReference>
<dbReference type="STRING" id="4432.A0A1U8BFA5"/>
<dbReference type="PANTHER" id="PTHR13198">
    <property type="entry name" value="RING FINGER PROTEIN 25"/>
    <property type="match status" value="1"/>
</dbReference>